<evidence type="ECO:0000256" key="3">
    <source>
        <dbReference type="ARBA" id="ARBA00022837"/>
    </source>
</evidence>
<dbReference type="SUPFAM" id="SSF141072">
    <property type="entry name" value="CalX-like"/>
    <property type="match status" value="1"/>
</dbReference>
<evidence type="ECO:0000313" key="6">
    <source>
        <dbReference type="EMBL" id="GAA3829828.1"/>
    </source>
</evidence>
<feature type="domain" description="Calx-beta" evidence="5">
    <location>
        <begin position="55"/>
        <end position="136"/>
    </location>
</feature>
<evidence type="ECO:0000256" key="1">
    <source>
        <dbReference type="ARBA" id="ARBA00022729"/>
    </source>
</evidence>
<evidence type="ECO:0000313" key="7">
    <source>
        <dbReference type="Proteomes" id="UP001501821"/>
    </source>
</evidence>
<evidence type="ECO:0000259" key="5">
    <source>
        <dbReference type="Pfam" id="PF03160"/>
    </source>
</evidence>
<dbReference type="InterPro" id="IPR003644">
    <property type="entry name" value="Calx_beta"/>
</dbReference>
<feature type="signal peptide" evidence="4">
    <location>
        <begin position="1"/>
        <end position="31"/>
    </location>
</feature>
<name>A0ABP7IYJ2_9ACTN</name>
<proteinExistence type="predicted"/>
<keyword evidence="3" id="KW-0106">Calcium</keyword>
<protein>
    <recommendedName>
        <fullName evidence="5">Calx-beta domain-containing protein</fullName>
    </recommendedName>
</protein>
<evidence type="ECO:0000256" key="4">
    <source>
        <dbReference type="SAM" id="SignalP"/>
    </source>
</evidence>
<dbReference type="RefSeq" id="WP_344777664.1">
    <property type="nucleotide sequence ID" value="NZ_BAABAH010000014.1"/>
</dbReference>
<sequence length="362" mass="37390">MTIAQVMRRMLCAALLATVAAGVGLFAGADAARADGAAASLQINDLRIVEPWGTSTQASFTISLDAPAPVAVTVRARTFDGTALHGSSSPDYDAKDSVVTFAAGEQEKTFAVTVRGSGVDEPDEWFGVQLLEPSGATLADDTGVAWIDDADRDGWFVCRALPRTDPTMPQSYVERPTDCISQQHSSSTVPVGTIGTISAATTRETAEPSSPNVAPLAVGDGGRAEVTLGKLSLLAGTDTPITVAAVESSADARCRVLGALPALVGSSRVVGAKIGGLDLPDVIAGYQRYDLPNGLGTVEFNRQTVRTWTEGIRTYTVVRQDAIVLTLTHVVTVGSPPLGVSVGGTFTVGTSTAGHYGNPCVT</sequence>
<keyword evidence="2" id="KW-0677">Repeat</keyword>
<feature type="chain" id="PRO_5047240591" description="Calx-beta domain-containing protein" evidence="4">
    <location>
        <begin position="32"/>
        <end position="362"/>
    </location>
</feature>
<organism evidence="6 7">
    <name type="scientific">Nocardioides panacisoli</name>
    <dbReference type="NCBI Taxonomy" id="627624"/>
    <lineage>
        <taxon>Bacteria</taxon>
        <taxon>Bacillati</taxon>
        <taxon>Actinomycetota</taxon>
        <taxon>Actinomycetes</taxon>
        <taxon>Propionibacteriales</taxon>
        <taxon>Nocardioidaceae</taxon>
        <taxon>Nocardioides</taxon>
    </lineage>
</organism>
<keyword evidence="7" id="KW-1185">Reference proteome</keyword>
<dbReference type="Pfam" id="PF03160">
    <property type="entry name" value="Calx-beta"/>
    <property type="match status" value="1"/>
</dbReference>
<dbReference type="InterPro" id="IPR038081">
    <property type="entry name" value="CalX-like_sf"/>
</dbReference>
<dbReference type="Proteomes" id="UP001501821">
    <property type="component" value="Unassembled WGS sequence"/>
</dbReference>
<comment type="caution">
    <text evidence="6">The sequence shown here is derived from an EMBL/GenBank/DDBJ whole genome shotgun (WGS) entry which is preliminary data.</text>
</comment>
<dbReference type="EMBL" id="BAABAH010000014">
    <property type="protein sequence ID" value="GAA3829828.1"/>
    <property type="molecule type" value="Genomic_DNA"/>
</dbReference>
<gene>
    <name evidence="6" type="ORF">GCM10022242_34090</name>
</gene>
<accession>A0ABP7IYJ2</accession>
<evidence type="ECO:0000256" key="2">
    <source>
        <dbReference type="ARBA" id="ARBA00022737"/>
    </source>
</evidence>
<keyword evidence="1 4" id="KW-0732">Signal</keyword>
<dbReference type="Gene3D" id="2.60.40.2030">
    <property type="match status" value="1"/>
</dbReference>
<reference evidence="7" key="1">
    <citation type="journal article" date="2019" name="Int. J. Syst. Evol. Microbiol.">
        <title>The Global Catalogue of Microorganisms (GCM) 10K type strain sequencing project: providing services to taxonomists for standard genome sequencing and annotation.</title>
        <authorList>
            <consortium name="The Broad Institute Genomics Platform"/>
            <consortium name="The Broad Institute Genome Sequencing Center for Infectious Disease"/>
            <person name="Wu L."/>
            <person name="Ma J."/>
        </authorList>
    </citation>
    <scope>NUCLEOTIDE SEQUENCE [LARGE SCALE GENOMIC DNA]</scope>
    <source>
        <strain evidence="7">JCM 16953</strain>
    </source>
</reference>